<dbReference type="Proteomes" id="UP001571110">
    <property type="component" value="Unassembled WGS sequence"/>
</dbReference>
<dbReference type="Pfam" id="PF05135">
    <property type="entry name" value="Phage_connect_1"/>
    <property type="match status" value="1"/>
</dbReference>
<dbReference type="EMBL" id="JBFDTY010000024">
    <property type="protein sequence ID" value="MFA2795481.1"/>
    <property type="molecule type" value="Genomic_DNA"/>
</dbReference>
<protein>
    <submittedName>
        <fullName evidence="1">Head-tail connector protein</fullName>
    </submittedName>
</protein>
<dbReference type="RefSeq" id="WP_372466275.1">
    <property type="nucleotide sequence ID" value="NZ_JBFDTY010000024.1"/>
</dbReference>
<gene>
    <name evidence="1" type="ORF">AB1I70_29930</name>
</gene>
<dbReference type="InterPro" id="IPR021146">
    <property type="entry name" value="Phage_gp6-like_head-tail"/>
</dbReference>
<sequence length="80" mass="9233">MELLESVKLHLRVDGVDSDPILLELIETAKEYIFETTGKEYAGSEIENLCIKLLVEHWYDGTDRDVPHGIQSMLTHIEYK</sequence>
<keyword evidence="2" id="KW-1185">Reference proteome</keyword>
<name>A0ABV4S272_9BACI</name>
<dbReference type="InterPro" id="IPR006450">
    <property type="entry name" value="Phage_HK97_gp6-like"/>
</dbReference>
<organism evidence="1 2">
    <name type="scientific">Bacillus mobilis</name>
    <dbReference type="NCBI Taxonomy" id="2026190"/>
    <lineage>
        <taxon>Bacteria</taxon>
        <taxon>Bacillati</taxon>
        <taxon>Bacillota</taxon>
        <taxon>Bacilli</taxon>
        <taxon>Bacillales</taxon>
        <taxon>Bacillaceae</taxon>
        <taxon>Bacillus</taxon>
        <taxon>Bacillus cereus group</taxon>
    </lineage>
</organism>
<dbReference type="CDD" id="cd08054">
    <property type="entry name" value="gp6"/>
    <property type="match status" value="1"/>
</dbReference>
<reference evidence="1 2" key="1">
    <citation type="submission" date="2024-06" db="EMBL/GenBank/DDBJ databases">
        <title>Genetic profile and toxigenic potential of Bacillus cereus isolates from a Norwegian ice cream production plant,.</title>
        <authorList>
            <person name="Lindback T."/>
            <person name="Llarena A.-K."/>
            <person name="O'Sullivan K."/>
            <person name="Monshaugen M."/>
            <person name="Holmemo C.W."/>
            <person name="Aspholm M."/>
        </authorList>
    </citation>
    <scope>NUCLEOTIDE SEQUENCE [LARGE SCALE GENOMIC DNA]</scope>
    <source>
        <strain evidence="1 2">NVH-YM330</strain>
    </source>
</reference>
<evidence type="ECO:0000313" key="2">
    <source>
        <dbReference type="Proteomes" id="UP001571110"/>
    </source>
</evidence>
<dbReference type="Gene3D" id="1.10.3230.30">
    <property type="entry name" value="Phage gp6-like head-tail connector protein"/>
    <property type="match status" value="1"/>
</dbReference>
<proteinExistence type="predicted"/>
<evidence type="ECO:0000313" key="1">
    <source>
        <dbReference type="EMBL" id="MFA2795481.1"/>
    </source>
</evidence>
<dbReference type="NCBIfam" id="TIGR01560">
    <property type="entry name" value="put_DNA_pack"/>
    <property type="match status" value="1"/>
</dbReference>
<comment type="caution">
    <text evidence="1">The sequence shown here is derived from an EMBL/GenBank/DDBJ whole genome shotgun (WGS) entry which is preliminary data.</text>
</comment>
<accession>A0ABV4S272</accession>